<evidence type="ECO:0000313" key="3">
    <source>
        <dbReference type="Proteomes" id="UP000298652"/>
    </source>
</evidence>
<gene>
    <name evidence="2" type="ORF">SEVIR_7G288601v2</name>
</gene>
<dbReference type="AlphaFoldDB" id="A0A4U6UA32"/>
<sequence>MRSGTGSQFIMREGCLAPTKPVTTTGAPQ</sequence>
<feature type="region of interest" description="Disordered" evidence="1">
    <location>
        <begin position="1"/>
        <end position="29"/>
    </location>
</feature>
<dbReference type="Gramene" id="TKW07147">
    <property type="protein sequence ID" value="TKW07147"/>
    <property type="gene ID" value="SEVIR_7G288601v2"/>
</dbReference>
<accession>A0A4U6UA32</accession>
<name>A0A4U6UA32_SETVI</name>
<keyword evidence="3" id="KW-1185">Reference proteome</keyword>
<proteinExistence type="predicted"/>
<protein>
    <submittedName>
        <fullName evidence="2">Uncharacterized protein</fullName>
    </submittedName>
</protein>
<dbReference type="Proteomes" id="UP000298652">
    <property type="component" value="Chromosome 7"/>
</dbReference>
<reference evidence="2" key="1">
    <citation type="submission" date="2019-03" db="EMBL/GenBank/DDBJ databases">
        <title>WGS assembly of Setaria viridis.</title>
        <authorList>
            <person name="Huang P."/>
            <person name="Jenkins J."/>
            <person name="Grimwood J."/>
            <person name="Barry K."/>
            <person name="Healey A."/>
            <person name="Mamidi S."/>
            <person name="Sreedasyam A."/>
            <person name="Shu S."/>
            <person name="Feldman M."/>
            <person name="Wu J."/>
            <person name="Yu Y."/>
            <person name="Chen C."/>
            <person name="Johnson J."/>
            <person name="Rokhsar D."/>
            <person name="Baxter I."/>
            <person name="Schmutz J."/>
            <person name="Brutnell T."/>
            <person name="Kellogg E."/>
        </authorList>
    </citation>
    <scope>NUCLEOTIDE SEQUENCE [LARGE SCALE GENOMIC DNA]</scope>
</reference>
<organism evidence="2 3">
    <name type="scientific">Setaria viridis</name>
    <name type="common">Green bristlegrass</name>
    <name type="synonym">Setaria italica subsp. viridis</name>
    <dbReference type="NCBI Taxonomy" id="4556"/>
    <lineage>
        <taxon>Eukaryota</taxon>
        <taxon>Viridiplantae</taxon>
        <taxon>Streptophyta</taxon>
        <taxon>Embryophyta</taxon>
        <taxon>Tracheophyta</taxon>
        <taxon>Spermatophyta</taxon>
        <taxon>Magnoliopsida</taxon>
        <taxon>Liliopsida</taxon>
        <taxon>Poales</taxon>
        <taxon>Poaceae</taxon>
        <taxon>PACMAD clade</taxon>
        <taxon>Panicoideae</taxon>
        <taxon>Panicodae</taxon>
        <taxon>Paniceae</taxon>
        <taxon>Cenchrinae</taxon>
        <taxon>Setaria</taxon>
    </lineage>
</organism>
<evidence type="ECO:0000256" key="1">
    <source>
        <dbReference type="SAM" id="MobiDB-lite"/>
    </source>
</evidence>
<evidence type="ECO:0000313" key="2">
    <source>
        <dbReference type="EMBL" id="TKW07147.1"/>
    </source>
</evidence>
<dbReference type="EMBL" id="CM016558">
    <property type="protein sequence ID" value="TKW07147.1"/>
    <property type="molecule type" value="Genomic_DNA"/>
</dbReference>